<keyword evidence="2" id="KW-1185">Reference proteome</keyword>
<evidence type="ECO:0000313" key="1">
    <source>
        <dbReference type="EMBL" id="CAJ1003516.1"/>
    </source>
</evidence>
<dbReference type="AlphaFoldDB" id="A0AA48RID8"/>
<accession>A0AA48RID8</accession>
<proteinExistence type="predicted"/>
<organism evidence="1 2">
    <name type="scientific">Brevibacillus aydinogluensis</name>
    <dbReference type="NCBI Taxonomy" id="927786"/>
    <lineage>
        <taxon>Bacteria</taxon>
        <taxon>Bacillati</taxon>
        <taxon>Bacillota</taxon>
        <taxon>Bacilli</taxon>
        <taxon>Bacillales</taxon>
        <taxon>Paenibacillaceae</taxon>
        <taxon>Brevibacillus</taxon>
    </lineage>
</organism>
<dbReference type="EMBL" id="OY569118">
    <property type="protein sequence ID" value="CAJ1003516.1"/>
    <property type="molecule type" value="Genomic_DNA"/>
</dbReference>
<dbReference type="InterPro" id="IPR025454">
    <property type="entry name" value="DUF4275"/>
</dbReference>
<dbReference type="Pfam" id="PF14101">
    <property type="entry name" value="DUF4275"/>
    <property type="match status" value="1"/>
</dbReference>
<dbReference type="RefSeq" id="WP_304414512.1">
    <property type="nucleotide sequence ID" value="NZ_OY569118.1"/>
</dbReference>
<reference evidence="1" key="1">
    <citation type="submission" date="2023-07" db="EMBL/GenBank/DDBJ databases">
        <authorList>
            <person name="Ivanov I."/>
            <person name="Teneva D."/>
            <person name="Stoikov I."/>
        </authorList>
    </citation>
    <scope>NUCLEOTIDE SEQUENCE</scope>
    <source>
        <strain evidence="1">4475</strain>
    </source>
</reference>
<protein>
    <submittedName>
        <fullName evidence="1">Phage protein</fullName>
    </submittedName>
</protein>
<gene>
    <name evidence="1" type="ORF">BSPP4475_14445</name>
</gene>
<dbReference type="Proteomes" id="UP001189619">
    <property type="component" value="Chromosome"/>
</dbReference>
<sequence>MTGVDWDEYFEAPDPVLSEIDHVINPHVFYYFSIGEKEIIGKQVSSIENLPERCVAVKVPAGLYAKVPDYQAVYVRDMFSMTNYILGNEDDCSEYRKFVLGAGGKYHSYTYNLVEYSPDVVNVRQIPILPEARAKQLRKQYIETYFDVDSTQFRRFLYNRYVSLHHGYLWEFLSEEALDNMQGMSREEATNYLKSKQEVLFFWDTSSPLGKKFTSGKVFTMDAEKLMKSYTRFTFDMYLFDSTLDWTIVFAHEEISDEPSDCYLIYRSDIEKKS</sequence>
<dbReference type="KEGG" id="bayd:BSPP4475_14445"/>
<name>A0AA48RID8_9BACL</name>
<evidence type="ECO:0000313" key="2">
    <source>
        <dbReference type="Proteomes" id="UP001189619"/>
    </source>
</evidence>